<accession>A0ABT2WX80</accession>
<feature type="region of interest" description="Disordered" evidence="1">
    <location>
        <begin position="126"/>
        <end position="147"/>
    </location>
</feature>
<dbReference type="InterPro" id="IPR003646">
    <property type="entry name" value="SH3-like_bac-type"/>
</dbReference>
<dbReference type="EMBL" id="JAOVQN010000012">
    <property type="protein sequence ID" value="MCU9838588.1"/>
    <property type="molecule type" value="Genomic_DNA"/>
</dbReference>
<proteinExistence type="predicted"/>
<dbReference type="SMART" id="SM00287">
    <property type="entry name" value="SH3b"/>
    <property type="match status" value="1"/>
</dbReference>
<evidence type="ECO:0000259" key="2">
    <source>
        <dbReference type="PROSITE" id="PS51781"/>
    </source>
</evidence>
<organism evidence="3 4">
    <name type="scientific">Ruegeria marisflavi</name>
    <dbReference type="NCBI Taxonomy" id="2984152"/>
    <lineage>
        <taxon>Bacteria</taxon>
        <taxon>Pseudomonadati</taxon>
        <taxon>Pseudomonadota</taxon>
        <taxon>Alphaproteobacteria</taxon>
        <taxon>Rhodobacterales</taxon>
        <taxon>Roseobacteraceae</taxon>
        <taxon>Ruegeria</taxon>
    </lineage>
</organism>
<evidence type="ECO:0000313" key="4">
    <source>
        <dbReference type="Proteomes" id="UP001321014"/>
    </source>
</evidence>
<protein>
    <submittedName>
        <fullName evidence="3">SH3 domain-containing protein</fullName>
    </submittedName>
</protein>
<comment type="caution">
    <text evidence="3">The sequence shown here is derived from an EMBL/GenBank/DDBJ whole genome shotgun (WGS) entry which is preliminary data.</text>
</comment>
<dbReference type="Proteomes" id="UP001321014">
    <property type="component" value="Unassembled WGS sequence"/>
</dbReference>
<dbReference type="RefSeq" id="WP_263388622.1">
    <property type="nucleotide sequence ID" value="NZ_JAOVQN010000012.1"/>
</dbReference>
<dbReference type="PROSITE" id="PS51781">
    <property type="entry name" value="SH3B"/>
    <property type="match status" value="1"/>
</dbReference>
<evidence type="ECO:0000313" key="3">
    <source>
        <dbReference type="EMBL" id="MCU9838588.1"/>
    </source>
</evidence>
<sequence>MRFVIISFLFLGWAFWELSGGKDFEPRGVRAPKAEQVAAALEKPAAPLVKTEPATLVAKVKLTPRKPEPAVEEETVALSSLTSEERLAVLARTRATLGKGLTFFETDPGKTITLASLEQGALSFRVEPTEPGPEQDEATPEASAPAVPDLREVTAARVNMRDGPGTIYPVIARLTVGHKVEVLDDTGTGWLRLRVLPEQQIGWIAASLVSKKSN</sequence>
<gene>
    <name evidence="3" type="ORF">OEZ49_12485</name>
</gene>
<dbReference type="Gene3D" id="2.30.30.40">
    <property type="entry name" value="SH3 Domains"/>
    <property type="match status" value="1"/>
</dbReference>
<evidence type="ECO:0000256" key="1">
    <source>
        <dbReference type="SAM" id="MobiDB-lite"/>
    </source>
</evidence>
<keyword evidence="4" id="KW-1185">Reference proteome</keyword>
<reference evidence="3 4" key="1">
    <citation type="submission" date="2022-10" db="EMBL/GenBank/DDBJ databases">
        <title>Ruegeria sp. nov., isolated from ocean surface water.</title>
        <authorList>
            <person name="He W."/>
            <person name="Wang L."/>
            <person name="Zhang D.-F."/>
        </authorList>
    </citation>
    <scope>NUCLEOTIDE SEQUENCE [LARGE SCALE GENOMIC DNA]</scope>
    <source>
        <strain evidence="3 4">WL0004</strain>
    </source>
</reference>
<feature type="domain" description="SH3b" evidence="2">
    <location>
        <begin position="148"/>
        <end position="213"/>
    </location>
</feature>
<dbReference type="Pfam" id="PF08239">
    <property type="entry name" value="SH3_3"/>
    <property type="match status" value="1"/>
</dbReference>
<name>A0ABT2WX80_9RHOB</name>